<dbReference type="PANTHER" id="PTHR20963:SF8">
    <property type="entry name" value="MULTIPLE INOSITOL POLYPHOSPHATE PHOSPHATASE 1"/>
    <property type="match status" value="1"/>
</dbReference>
<comment type="catalytic activity">
    <reaction evidence="14">
        <text>1D-myo-inositol hexakisphosphate + H2O = 1D-myo-inositol 1,2,4,5,6-pentakisphosphate + phosphate</text>
        <dbReference type="Rhea" id="RHEA:16989"/>
        <dbReference type="ChEBI" id="CHEBI:15377"/>
        <dbReference type="ChEBI" id="CHEBI:43474"/>
        <dbReference type="ChEBI" id="CHEBI:57798"/>
        <dbReference type="ChEBI" id="CHEBI:58130"/>
        <dbReference type="EC" id="3.1.3.62"/>
    </reaction>
    <physiologicalReaction direction="left-to-right" evidence="14">
        <dbReference type="Rhea" id="RHEA:16990"/>
    </physiologicalReaction>
</comment>
<dbReference type="GO" id="GO:0003993">
    <property type="term" value="F:acid phosphatase activity"/>
    <property type="evidence" value="ECO:0007669"/>
    <property type="project" value="TreeGrafter"/>
</dbReference>
<organism evidence="18 19">
    <name type="scientific">Diatraea saccharalis</name>
    <name type="common">sugarcane borer</name>
    <dbReference type="NCBI Taxonomy" id="40085"/>
    <lineage>
        <taxon>Eukaryota</taxon>
        <taxon>Metazoa</taxon>
        <taxon>Ecdysozoa</taxon>
        <taxon>Arthropoda</taxon>
        <taxon>Hexapoda</taxon>
        <taxon>Insecta</taxon>
        <taxon>Pterygota</taxon>
        <taxon>Neoptera</taxon>
        <taxon>Endopterygota</taxon>
        <taxon>Lepidoptera</taxon>
        <taxon>Glossata</taxon>
        <taxon>Ditrysia</taxon>
        <taxon>Pyraloidea</taxon>
        <taxon>Crambidae</taxon>
        <taxon>Crambinae</taxon>
        <taxon>Diatraea</taxon>
    </lineage>
</organism>
<dbReference type="EC" id="3.1.3.62" evidence="4"/>
<feature type="signal peptide" evidence="17">
    <location>
        <begin position="1"/>
        <end position="16"/>
    </location>
</feature>
<dbReference type="InterPro" id="IPR000560">
    <property type="entry name" value="His_Pase_clade-2"/>
</dbReference>
<dbReference type="PANTHER" id="PTHR20963">
    <property type="entry name" value="MULTIPLE INOSITOL POLYPHOSPHATE PHOSPHATASE-RELATED"/>
    <property type="match status" value="1"/>
</dbReference>
<comment type="catalytic activity">
    <reaction evidence="12">
        <text>1D-myo-inositol 1,2,5,6-tetrakisphosphate + H2O = 1D-myo-inositol 1,2,6-trisphosphate + phosphate</text>
        <dbReference type="Rhea" id="RHEA:77119"/>
        <dbReference type="ChEBI" id="CHEBI:15377"/>
        <dbReference type="ChEBI" id="CHEBI:43474"/>
        <dbReference type="ChEBI" id="CHEBI:195535"/>
        <dbReference type="ChEBI" id="CHEBI:195537"/>
        <dbReference type="EC" id="3.1.3.62"/>
    </reaction>
    <physiologicalReaction direction="left-to-right" evidence="12">
        <dbReference type="Rhea" id="RHEA:77120"/>
    </physiologicalReaction>
</comment>
<sequence>MHLLTAFLVLIALARAEETCLTANQDDPYNQFGTKTAYIFANRGISNINRAHKIPGCQPIAFWSMNRAGSTNPEPDEIEALRNLTDLKLNIIDNYKNHLRNTNHQMCLADRILLEEWSWNPRHNLTFAGDLTSYGYITTQQLAQTWKSKFPELFTDNRHDYLFKYVNDKLFSTTFKAFTEGLFKAQADGLDLPKENDEKLLVPYKFCDAWKKNVDENKETLTQREIFESKLEYKQMITNISRRLGFNYDVEMATVRNMYQMCRYVKAWDVTHYSPWCTVFTREDLRRLEYAEDLETYYKYGPGNELNKKIGCSYIKDMISFFKNHTENEMVQQPRTVVHLTDAESILLAVNVMDGRVDTTPLTGDNYHTAAVQARKWTTSSIAPYNANLAAVLYKCTLNGNFQINDRYQVLFLENEIPMSLVGCRVGLCDWSHVSATLGTIADKCDLQSCNHATSPTYFSGISFALSVFILRFTTL</sequence>
<evidence type="ECO:0000256" key="9">
    <source>
        <dbReference type="ARBA" id="ARBA00023136"/>
    </source>
</evidence>
<dbReference type="GO" id="GO:0052745">
    <property type="term" value="F:inositol phosphate phosphatase activity"/>
    <property type="evidence" value="ECO:0007669"/>
    <property type="project" value="TreeGrafter"/>
</dbReference>
<evidence type="ECO:0000256" key="11">
    <source>
        <dbReference type="ARBA" id="ARBA00031642"/>
    </source>
</evidence>
<dbReference type="CDD" id="cd07061">
    <property type="entry name" value="HP_HAP_like"/>
    <property type="match status" value="1"/>
</dbReference>
<dbReference type="OrthoDB" id="6509975at2759"/>
<dbReference type="InterPro" id="IPR029033">
    <property type="entry name" value="His_PPase_superfam"/>
</dbReference>
<keyword evidence="7 17" id="KW-0732">Signal</keyword>
<evidence type="ECO:0000256" key="12">
    <source>
        <dbReference type="ARBA" id="ARBA00043668"/>
    </source>
</evidence>
<evidence type="ECO:0000256" key="6">
    <source>
        <dbReference type="ARBA" id="ARBA00022475"/>
    </source>
</evidence>
<keyword evidence="8" id="KW-0378">Hydrolase</keyword>
<keyword evidence="16" id="KW-1015">Disulfide bond</keyword>
<keyword evidence="9" id="KW-0472">Membrane</keyword>
<dbReference type="Pfam" id="PF00328">
    <property type="entry name" value="His_Phos_2"/>
    <property type="match status" value="1"/>
</dbReference>
<dbReference type="InterPro" id="IPR016274">
    <property type="entry name" value="Histidine_acid_Pase_euk"/>
</dbReference>
<evidence type="ECO:0000256" key="17">
    <source>
        <dbReference type="SAM" id="SignalP"/>
    </source>
</evidence>
<evidence type="ECO:0000256" key="13">
    <source>
        <dbReference type="ARBA" id="ARBA00043671"/>
    </source>
</evidence>
<evidence type="ECO:0000256" key="15">
    <source>
        <dbReference type="ARBA" id="ARBA00043832"/>
    </source>
</evidence>
<comment type="subcellular location">
    <subcellularLocation>
        <location evidence="1">Cell membrane</location>
    </subcellularLocation>
</comment>
<comment type="catalytic activity">
    <reaction evidence="13">
        <text>1D-myo-inositol 1,2,4,5,6-pentakisphosphate + H2O = 1D-myo-inositol 1,2,5,6-tetrakisphosphate + phosphate</text>
        <dbReference type="Rhea" id="RHEA:77115"/>
        <dbReference type="ChEBI" id="CHEBI:15377"/>
        <dbReference type="ChEBI" id="CHEBI:43474"/>
        <dbReference type="ChEBI" id="CHEBI:57798"/>
        <dbReference type="ChEBI" id="CHEBI:195535"/>
        <dbReference type="EC" id="3.1.3.62"/>
    </reaction>
    <physiologicalReaction direction="left-to-right" evidence="13">
        <dbReference type="Rhea" id="RHEA:77116"/>
    </physiologicalReaction>
</comment>
<proteinExistence type="inferred from homology"/>
<reference evidence="18" key="1">
    <citation type="submission" date="2021-12" db="EMBL/GenBank/DDBJ databases">
        <authorList>
            <person name="King R."/>
        </authorList>
    </citation>
    <scope>NUCLEOTIDE SEQUENCE</scope>
</reference>
<dbReference type="Gene3D" id="3.40.50.1240">
    <property type="entry name" value="Phosphoglycerate mutase-like"/>
    <property type="match status" value="1"/>
</dbReference>
<evidence type="ECO:0000256" key="1">
    <source>
        <dbReference type="ARBA" id="ARBA00004236"/>
    </source>
</evidence>
<dbReference type="Proteomes" id="UP001153714">
    <property type="component" value="Chromosome 15"/>
</dbReference>
<comment type="similarity">
    <text evidence="2">Belongs to the histidine acid phosphatase family. MINPP1 subfamily.</text>
</comment>
<comment type="catalytic activity">
    <reaction evidence="15">
        <text>(2R)-2,3-bisphosphoglycerate + H2O = (2R)-2-phosphoglycerate + phosphate</text>
        <dbReference type="Rhea" id="RHEA:27381"/>
        <dbReference type="ChEBI" id="CHEBI:15377"/>
        <dbReference type="ChEBI" id="CHEBI:43474"/>
        <dbReference type="ChEBI" id="CHEBI:58248"/>
        <dbReference type="ChEBI" id="CHEBI:58289"/>
        <dbReference type="EC" id="3.1.3.80"/>
    </reaction>
    <physiologicalReaction direction="left-to-right" evidence="15">
        <dbReference type="Rhea" id="RHEA:27382"/>
    </physiologicalReaction>
</comment>
<evidence type="ECO:0000313" key="19">
    <source>
        <dbReference type="Proteomes" id="UP001153714"/>
    </source>
</evidence>
<evidence type="ECO:0000256" key="4">
    <source>
        <dbReference type="ARBA" id="ARBA00013040"/>
    </source>
</evidence>
<dbReference type="AlphaFoldDB" id="A0A9N9WAY5"/>
<reference evidence="18" key="2">
    <citation type="submission" date="2022-10" db="EMBL/GenBank/DDBJ databases">
        <authorList>
            <consortium name="ENA_rothamsted_submissions"/>
            <consortium name="culmorum"/>
            <person name="King R."/>
        </authorList>
    </citation>
    <scope>NUCLEOTIDE SEQUENCE</scope>
</reference>
<evidence type="ECO:0000256" key="10">
    <source>
        <dbReference type="ARBA" id="ARBA00023180"/>
    </source>
</evidence>
<dbReference type="SUPFAM" id="SSF53254">
    <property type="entry name" value="Phosphoglycerate mutase-like"/>
    <property type="match status" value="1"/>
</dbReference>
<accession>A0A9N9WAY5</accession>
<evidence type="ECO:0000256" key="16">
    <source>
        <dbReference type="PIRSR" id="PIRSR000894-2"/>
    </source>
</evidence>
<dbReference type="EMBL" id="OU893346">
    <property type="protein sequence ID" value="CAG9786011.1"/>
    <property type="molecule type" value="Genomic_DNA"/>
</dbReference>
<name>A0A9N9WAY5_9NEOP</name>
<keyword evidence="10" id="KW-0325">Glycoprotein</keyword>
<dbReference type="GO" id="GO:0034417">
    <property type="term" value="F:bisphosphoglycerate 3-phosphatase activity"/>
    <property type="evidence" value="ECO:0007669"/>
    <property type="project" value="UniProtKB-EC"/>
</dbReference>
<evidence type="ECO:0000313" key="18">
    <source>
        <dbReference type="EMBL" id="CAG9786011.1"/>
    </source>
</evidence>
<keyword evidence="19" id="KW-1185">Reference proteome</keyword>
<feature type="disulfide bond" evidence="16">
    <location>
        <begin position="262"/>
        <end position="277"/>
    </location>
</feature>
<evidence type="ECO:0000256" key="5">
    <source>
        <dbReference type="ARBA" id="ARBA00018097"/>
    </source>
</evidence>
<evidence type="ECO:0000256" key="2">
    <source>
        <dbReference type="ARBA" id="ARBA00008422"/>
    </source>
</evidence>
<evidence type="ECO:0000256" key="8">
    <source>
        <dbReference type="ARBA" id="ARBA00022801"/>
    </source>
</evidence>
<evidence type="ECO:0000256" key="14">
    <source>
        <dbReference type="ARBA" id="ARBA00043691"/>
    </source>
</evidence>
<keyword evidence="6" id="KW-1003">Cell membrane</keyword>
<protein>
    <recommendedName>
        <fullName evidence="5">Multiple inositol polyphosphate phosphatase 1</fullName>
        <ecNumber evidence="4">3.1.3.62</ecNumber>
        <ecNumber evidence="3">3.1.3.80</ecNumber>
    </recommendedName>
    <alternativeName>
        <fullName evidence="11">2,3-bisphosphoglycerate 3-phosphatase</fullName>
    </alternativeName>
</protein>
<evidence type="ECO:0000256" key="7">
    <source>
        <dbReference type="ARBA" id="ARBA00022729"/>
    </source>
</evidence>
<dbReference type="EC" id="3.1.3.80" evidence="3"/>
<feature type="chain" id="PRO_5040228774" description="Multiple inositol polyphosphate phosphatase 1" evidence="17">
    <location>
        <begin position="17"/>
        <end position="476"/>
    </location>
</feature>
<dbReference type="PIRSF" id="PIRSF000894">
    <property type="entry name" value="Acid_phosphatase"/>
    <property type="match status" value="1"/>
</dbReference>
<evidence type="ECO:0000256" key="3">
    <source>
        <dbReference type="ARBA" id="ARBA00012976"/>
    </source>
</evidence>
<dbReference type="GO" id="GO:0005886">
    <property type="term" value="C:plasma membrane"/>
    <property type="evidence" value="ECO:0007669"/>
    <property type="project" value="UniProtKB-SubCell"/>
</dbReference>
<gene>
    <name evidence="18" type="ORF">DIATSA_LOCUS4001</name>
</gene>